<name>A0A843VXX4_COLES</name>
<evidence type="ECO:0000313" key="2">
    <source>
        <dbReference type="Proteomes" id="UP000652761"/>
    </source>
</evidence>
<dbReference type="EMBL" id="NMUH01002093">
    <property type="protein sequence ID" value="MQL97744.1"/>
    <property type="molecule type" value="Genomic_DNA"/>
</dbReference>
<organism evidence="1 2">
    <name type="scientific">Colocasia esculenta</name>
    <name type="common">Wild taro</name>
    <name type="synonym">Arum esculentum</name>
    <dbReference type="NCBI Taxonomy" id="4460"/>
    <lineage>
        <taxon>Eukaryota</taxon>
        <taxon>Viridiplantae</taxon>
        <taxon>Streptophyta</taxon>
        <taxon>Embryophyta</taxon>
        <taxon>Tracheophyta</taxon>
        <taxon>Spermatophyta</taxon>
        <taxon>Magnoliopsida</taxon>
        <taxon>Liliopsida</taxon>
        <taxon>Araceae</taxon>
        <taxon>Aroideae</taxon>
        <taxon>Colocasieae</taxon>
        <taxon>Colocasia</taxon>
    </lineage>
</organism>
<dbReference type="Proteomes" id="UP000652761">
    <property type="component" value="Unassembled WGS sequence"/>
</dbReference>
<keyword evidence="2" id="KW-1185">Reference proteome</keyword>
<accession>A0A843VXX4</accession>
<comment type="caution">
    <text evidence="1">The sequence shown here is derived from an EMBL/GenBank/DDBJ whole genome shotgun (WGS) entry which is preliminary data.</text>
</comment>
<proteinExistence type="predicted"/>
<reference evidence="1" key="1">
    <citation type="submission" date="2017-07" db="EMBL/GenBank/DDBJ databases">
        <title>Taro Niue Genome Assembly and Annotation.</title>
        <authorList>
            <person name="Atibalentja N."/>
            <person name="Keating K."/>
            <person name="Fields C.J."/>
        </authorList>
    </citation>
    <scope>NUCLEOTIDE SEQUENCE</scope>
    <source>
        <strain evidence="1">Niue_2</strain>
        <tissue evidence="1">Leaf</tissue>
    </source>
</reference>
<sequence>MSSMPIGLVPLALGLLLLVLVSLVPLAVGFLPLVLVGLMPRLLACCLRAFSFPRTLQEPNDAFLFLTFEEIFG</sequence>
<evidence type="ECO:0000313" key="1">
    <source>
        <dbReference type="EMBL" id="MQL97744.1"/>
    </source>
</evidence>
<gene>
    <name evidence="1" type="ORF">Taro_030445</name>
</gene>
<protein>
    <submittedName>
        <fullName evidence="1">Uncharacterized protein</fullName>
    </submittedName>
</protein>
<dbReference type="AlphaFoldDB" id="A0A843VXX4"/>